<reference evidence="2" key="1">
    <citation type="journal article" date="2020" name="Stud. Mycol.">
        <title>101 Dothideomycetes genomes: a test case for predicting lifestyles and emergence of pathogens.</title>
        <authorList>
            <person name="Haridas S."/>
            <person name="Albert R."/>
            <person name="Binder M."/>
            <person name="Bloem J."/>
            <person name="Labutti K."/>
            <person name="Salamov A."/>
            <person name="Andreopoulos B."/>
            <person name="Baker S."/>
            <person name="Barry K."/>
            <person name="Bills G."/>
            <person name="Bluhm B."/>
            <person name="Cannon C."/>
            <person name="Castanera R."/>
            <person name="Culley D."/>
            <person name="Daum C."/>
            <person name="Ezra D."/>
            <person name="Gonzalez J."/>
            <person name="Henrissat B."/>
            <person name="Kuo A."/>
            <person name="Liang C."/>
            <person name="Lipzen A."/>
            <person name="Lutzoni F."/>
            <person name="Magnuson J."/>
            <person name="Mondo S."/>
            <person name="Nolan M."/>
            <person name="Ohm R."/>
            <person name="Pangilinan J."/>
            <person name="Park H.-J."/>
            <person name="Ramirez L."/>
            <person name="Alfaro M."/>
            <person name="Sun H."/>
            <person name="Tritt A."/>
            <person name="Yoshinaga Y."/>
            <person name="Zwiers L.-H."/>
            <person name="Turgeon B."/>
            <person name="Goodwin S."/>
            <person name="Spatafora J."/>
            <person name="Crous P."/>
            <person name="Grigoriev I."/>
        </authorList>
    </citation>
    <scope>NUCLEOTIDE SEQUENCE</scope>
    <source>
        <strain evidence="2">CBS 161.51</strain>
    </source>
</reference>
<dbReference type="OrthoDB" id="3799678at2759"/>
<dbReference type="EMBL" id="ML976039">
    <property type="protein sequence ID" value="KAF1942062.1"/>
    <property type="molecule type" value="Genomic_DNA"/>
</dbReference>
<dbReference type="SUPFAM" id="SSF52047">
    <property type="entry name" value="RNI-like"/>
    <property type="match status" value="1"/>
</dbReference>
<organism evidence="2 3">
    <name type="scientific">Clathrospora elynae</name>
    <dbReference type="NCBI Taxonomy" id="706981"/>
    <lineage>
        <taxon>Eukaryota</taxon>
        <taxon>Fungi</taxon>
        <taxon>Dikarya</taxon>
        <taxon>Ascomycota</taxon>
        <taxon>Pezizomycotina</taxon>
        <taxon>Dothideomycetes</taxon>
        <taxon>Pleosporomycetidae</taxon>
        <taxon>Pleosporales</taxon>
        <taxon>Diademaceae</taxon>
        <taxon>Clathrospora</taxon>
    </lineage>
</organism>
<dbReference type="Gene3D" id="3.80.10.10">
    <property type="entry name" value="Ribonuclease Inhibitor"/>
    <property type="match status" value="1"/>
</dbReference>
<feature type="region of interest" description="Disordered" evidence="1">
    <location>
        <begin position="1"/>
        <end position="22"/>
    </location>
</feature>
<keyword evidence="3" id="KW-1185">Reference proteome</keyword>
<evidence type="ECO:0000313" key="2">
    <source>
        <dbReference type="EMBL" id="KAF1942062.1"/>
    </source>
</evidence>
<protein>
    <submittedName>
        <fullName evidence="2">Uncharacterized protein</fullName>
    </submittedName>
</protein>
<dbReference type="Proteomes" id="UP000800038">
    <property type="component" value="Unassembled WGS sequence"/>
</dbReference>
<dbReference type="AlphaFoldDB" id="A0A6A5SQR5"/>
<name>A0A6A5SQR5_9PLEO</name>
<evidence type="ECO:0000256" key="1">
    <source>
        <dbReference type="SAM" id="MobiDB-lite"/>
    </source>
</evidence>
<dbReference type="InterPro" id="IPR032675">
    <property type="entry name" value="LRR_dom_sf"/>
</dbReference>
<accession>A0A6A5SQR5</accession>
<proteinExistence type="predicted"/>
<sequence length="549" mass="61415">MPMADASADTEPTAASPCPEPDEVNLTAATKRLNPKSMPGLAMLKRLFPTTNAVVGGRATGVSSGSAVDEVHVAADVQHLILEADPLLPLEDQPLDLGAVSELSPLERIPTELLEQIASCLVCNSGMDPLDAACLDDTDAVFGFGGLLELRATSRTIRAKVDYTFTGCFKDLIVSFTERSSLGLLELSHDETLRHRVRSLIFVAPKLSKLDIRSNKETICYRRRLEAAMRIQEMQDLVVQHPRITALLIVAMDRFRKLKYVCVAPSLNRCYPKKVRDSITGENPPVVVLSAAILSKPWLERLEIGTGGWGSYNGMQPSTISRIVSGIRSRVQLQDLTSLTLCLNGSTLPLPAREDTGHFISLLSHCYNLERLQLEVDKATIDETWPNRQNSYRIWIAISHRYNFYWKLRELKLSGFSLIPGTLIRFLAKHRRSLVSLHFDNCALYGPWLGIVQKLRGWPGLQELVLHQISQGLQRVVWVTPFCQLLDDKNEEGWVEVFYGGDNGATLNFEGQDRYSYTTEILKRMRVIRKKANPFASDALMWSPDRLTG</sequence>
<gene>
    <name evidence="2" type="ORF">EJ02DRAFT_182933</name>
</gene>
<evidence type="ECO:0000313" key="3">
    <source>
        <dbReference type="Proteomes" id="UP000800038"/>
    </source>
</evidence>